<accession>A0A8J2X669</accession>
<dbReference type="EMBL" id="HG316455">
    <property type="protein sequence ID" value="CDF88356.1"/>
    <property type="molecule type" value="Genomic_DNA"/>
</dbReference>
<proteinExistence type="predicted"/>
<dbReference type="Gene3D" id="3.30.230.90">
    <property type="match status" value="1"/>
</dbReference>
<dbReference type="Proteomes" id="UP000019375">
    <property type="component" value="Unassembled WGS sequence"/>
</dbReference>
<dbReference type="OrthoDB" id="3980246at2759"/>
<evidence type="ECO:0000313" key="2">
    <source>
        <dbReference type="Proteomes" id="UP000019375"/>
    </source>
</evidence>
<dbReference type="InterPro" id="IPR053720">
    <property type="entry name" value="Psm_Assembly_Chaperone"/>
</dbReference>
<gene>
    <name evidence="1" type="ORF">BN860_08328g</name>
</gene>
<keyword evidence="2" id="KW-1185">Reference proteome</keyword>
<dbReference type="AlphaFoldDB" id="A0A8J2X669"/>
<sequence length="158" mass="17955">MYCKDFTVSFPADILPATELSLHSVHFSNKVLLQIRYNGEMDTTYEVVPKGLQPISRPLAGLQVEQEEEEFSGDHMADWQVICRLGDSNDTKLPVICTQIGELYRKVVLPSNLDGMAHQDEVQSRGLIITLSSKIWRSDENSFDKLVFVLKSLKEMYS</sequence>
<organism evidence="1 2">
    <name type="scientific">Zygosaccharomyces bailii (strain CLIB 213 / ATCC 58445 / CBS 680 / BCRC 21525 / NBRC 1098 / NCYC 1416 / NRRL Y-2227)</name>
    <dbReference type="NCBI Taxonomy" id="1333698"/>
    <lineage>
        <taxon>Eukaryota</taxon>
        <taxon>Fungi</taxon>
        <taxon>Dikarya</taxon>
        <taxon>Ascomycota</taxon>
        <taxon>Saccharomycotina</taxon>
        <taxon>Saccharomycetes</taxon>
        <taxon>Saccharomycetales</taxon>
        <taxon>Saccharomycetaceae</taxon>
        <taxon>Zygosaccharomyces</taxon>
    </lineage>
</organism>
<dbReference type="InterPro" id="IPR018854">
    <property type="entry name" value="Psome_chaperone_3/4"/>
</dbReference>
<name>A0A8J2X669_ZYGB2</name>
<evidence type="ECO:0000313" key="1">
    <source>
        <dbReference type="EMBL" id="CDF88356.1"/>
    </source>
</evidence>
<protein>
    <submittedName>
        <fullName evidence="1">BN860_08328g1_1</fullName>
    </submittedName>
</protein>
<dbReference type="Pfam" id="PF10448">
    <property type="entry name" value="POC3_POC4"/>
    <property type="match status" value="1"/>
</dbReference>
<reference evidence="2" key="1">
    <citation type="journal article" date="2013" name="Genome Announc.">
        <title>Genome sequence of the food spoilage yeast Zygosaccharomyces bailii CLIB 213(T).</title>
        <authorList>
            <person name="Galeote V."/>
            <person name="Bigey F."/>
            <person name="Devillers H."/>
            <person name="Neuveglise C."/>
            <person name="Dequin S."/>
        </authorList>
    </citation>
    <scope>NUCLEOTIDE SEQUENCE [LARGE SCALE GENOMIC DNA]</scope>
    <source>
        <strain evidence="2">CLIB 213 / ATCC 58445 / CBS 680 / CCRC 21525 / NBRC 1098 / NCYC 1416 / NRRL Y-2227</strain>
    </source>
</reference>